<accession>K8E3D4</accession>
<dbReference type="Proteomes" id="UP000000212">
    <property type="component" value="Chromosome"/>
</dbReference>
<dbReference type="STRING" id="1234679.BN424_1248"/>
<organism evidence="1 2">
    <name type="scientific">Carnobacterium maltaromaticum LMA28</name>
    <dbReference type="NCBI Taxonomy" id="1234679"/>
    <lineage>
        <taxon>Bacteria</taxon>
        <taxon>Bacillati</taxon>
        <taxon>Bacillota</taxon>
        <taxon>Bacilli</taxon>
        <taxon>Lactobacillales</taxon>
        <taxon>Carnobacteriaceae</taxon>
        <taxon>Carnobacterium</taxon>
    </lineage>
</organism>
<dbReference type="AlphaFoldDB" id="K8E3D4"/>
<reference evidence="2" key="1">
    <citation type="journal article" date="2013" name="Genome Announc.">
        <title>Complete Chromosome Sequence of Carnobacterium maltaromaticum LMA 28.</title>
        <authorList>
            <person name="Cailliez-Grimal C."/>
            <person name="Chaillou S."/>
            <person name="Anba-Mondoloni J."/>
            <person name="Loux V."/>
            <person name="Afzal M.I."/>
            <person name="Rahman A."/>
            <person name="Kergourlay G."/>
            <person name="Champomier-Verges M.C."/>
            <person name="Zagorec M."/>
            <person name="Dalgaard P."/>
            <person name="Leisner J.J."/>
            <person name="Prevost H."/>
            <person name="Revol-Junelles A.M."/>
            <person name="Borges F."/>
        </authorList>
    </citation>
    <scope>NUCLEOTIDE SEQUENCE</scope>
    <source>
        <strain evidence="2">LMA28</strain>
    </source>
</reference>
<dbReference type="KEGG" id="cml:BN424_1248"/>
<sequence length="46" mass="5259">MAKAIEQGKEVTVDIIVNYDSSSLRSISFEVNYTIDGVDFYEFIHN</sequence>
<proteinExistence type="predicted"/>
<keyword evidence="2" id="KW-1185">Reference proteome</keyword>
<dbReference type="HOGENOM" id="CLU_3181579_0_0_9"/>
<protein>
    <submittedName>
        <fullName evidence="1">Uncharacterized protein</fullName>
    </submittedName>
</protein>
<evidence type="ECO:0000313" key="2">
    <source>
        <dbReference type="Proteomes" id="UP000000212"/>
    </source>
</evidence>
<dbReference type="EMBL" id="HE999757">
    <property type="protein sequence ID" value="CCO10690.2"/>
    <property type="molecule type" value="Genomic_DNA"/>
</dbReference>
<evidence type="ECO:0000313" key="1">
    <source>
        <dbReference type="EMBL" id="CCO10690.2"/>
    </source>
</evidence>
<name>K8E3D4_CARML</name>
<gene>
    <name evidence="1" type="ORF">BN424_1248</name>
</gene>